<reference evidence="1 2" key="1">
    <citation type="submission" date="2018-12" db="EMBL/GenBank/DDBJ databases">
        <title>Vibrio sp. isolated from China Sea.</title>
        <authorList>
            <person name="Li Y."/>
        </authorList>
    </citation>
    <scope>NUCLEOTIDE SEQUENCE [LARGE SCALE GENOMIC DNA]</scope>
    <source>
        <strain evidence="1 2">BEI207</strain>
    </source>
</reference>
<name>A0A432CZA6_9VIBR</name>
<dbReference type="Proteomes" id="UP000268973">
    <property type="component" value="Unassembled WGS sequence"/>
</dbReference>
<accession>A0A432CZA6</accession>
<sequence>METTVNNVGSGFEDIMAAVKQAQAAKGEFSMADTLAIQQSVFHYTIYQETVSKIASKSANAINDVMKAQ</sequence>
<dbReference type="AlphaFoldDB" id="A0A432CZA6"/>
<proteinExistence type="predicted"/>
<evidence type="ECO:0000313" key="1">
    <source>
        <dbReference type="EMBL" id="RTZ16936.1"/>
    </source>
</evidence>
<organism evidence="1 2">
    <name type="scientific">Vibrio aquaticus</name>
    <dbReference type="NCBI Taxonomy" id="2496559"/>
    <lineage>
        <taxon>Bacteria</taxon>
        <taxon>Pseudomonadati</taxon>
        <taxon>Pseudomonadota</taxon>
        <taxon>Gammaproteobacteria</taxon>
        <taxon>Vibrionales</taxon>
        <taxon>Vibrionaceae</taxon>
        <taxon>Vibrio</taxon>
    </lineage>
</organism>
<dbReference type="EMBL" id="RXZH01000002">
    <property type="protein sequence ID" value="RTZ16936.1"/>
    <property type="molecule type" value="Genomic_DNA"/>
</dbReference>
<dbReference type="RefSeq" id="WP_126573955.1">
    <property type="nucleotide sequence ID" value="NZ_RXZH01000002.1"/>
</dbReference>
<keyword evidence="2" id="KW-1185">Reference proteome</keyword>
<dbReference type="OrthoDB" id="6456049at2"/>
<protein>
    <submittedName>
        <fullName evidence="1">EscI/YscI/HrpB family type III secretion system inner rod protein</fullName>
    </submittedName>
</protein>
<evidence type="ECO:0000313" key="2">
    <source>
        <dbReference type="Proteomes" id="UP000268973"/>
    </source>
</evidence>
<gene>
    <name evidence="1" type="ORF">EJ063_07565</name>
</gene>
<comment type="caution">
    <text evidence="1">The sequence shown here is derived from an EMBL/GenBank/DDBJ whole genome shotgun (WGS) entry which is preliminary data.</text>
</comment>